<sequence>MAPINPAISHITPTTTLTYFILLLLTTTTTTTPILAITNLTALLSSFPDFSSFTSLIASTPSLTSDLSDRSALTLLVIPNSYLSSSLDLTRRLSPSALADLLRYHILLQYLSSSDLHQVPPSGTLITTLFQTTGRASSNSGSVNVTRNPLTNAITISSPSPFSSSNTTVLSLIKTLPYNVSIISVNSLLVPYGFDLMASETRPTLGLNITKELLDGHNFFVAASLLSASGVVQEFEADEGGAGITLFVPTDSAFSDLSATAISLQSLPADKKADVLKFHVLHSYYPLGSLESIVNPVQPTLATEDMGAGSFTLNISRVNGSVAIDSGIVQASVTQTVFDQNPVVIFGVSKVLLPKEIFGRNPVLTSKPGSPDMGNAQPPVSVLSPETSPKMLSSAPGVREEIKSGVGGLQWLSTLPLLFVVFLGVFLQSVYAAMRASSCRGDSLALALNLGINGHRHQGVGFQFPCLQGPSKVMPSGSDLEACWYSKAVEWVGTILSQILVLWNMFFHLVPCDLALNISSWTSPTKLKRGTERPTEELVTGRSPSSFLITFLKEILGVTQGHGRRLGSLIFGVTSWQDWRWMNVYKFNNILVDSKQAVFKFHRGIILGMFPALVVFKRIEVYTDLYTKPIFEYLKENKLEIKNLNFKCPAEFLKQSPQLLAILILRQLGGYSLLIYHLAILGVARNADLYPRFDSDDFFNLSPVLLQGRYCCVIGVGSAPLASLASFGYSYDLISPGLEMAWNFTGFEVDPQVGAAMVTLPAIKLKPALQLLDRDSVDH</sequence>
<dbReference type="PANTHER" id="PTHR32382">
    <property type="entry name" value="FASCICLIN-LIKE ARABINOGALACTAN PROTEIN"/>
    <property type="match status" value="1"/>
</dbReference>
<comment type="subcellular location">
    <subcellularLocation>
        <location evidence="1">Cell membrane</location>
        <topology evidence="1">Lipid-anchor</topology>
        <topology evidence="1">GPI-anchor</topology>
    </subcellularLocation>
</comment>
<feature type="domain" description="FAS1" evidence="9">
    <location>
        <begin position="37"/>
        <end position="169"/>
    </location>
</feature>
<name>A0A5N5J786_9ROSI</name>
<dbReference type="GO" id="GO:0098552">
    <property type="term" value="C:side of membrane"/>
    <property type="evidence" value="ECO:0007669"/>
    <property type="project" value="UniProtKB-KW"/>
</dbReference>
<dbReference type="PANTHER" id="PTHR32382:SF0">
    <property type="entry name" value="FASCICLIN-LIKE ARABINOGALACTAN PROTEIN 4"/>
    <property type="match status" value="1"/>
</dbReference>
<gene>
    <name evidence="10" type="ORF">DKX38_028342</name>
</gene>
<dbReference type="InterPro" id="IPR036378">
    <property type="entry name" value="FAS1_dom_sf"/>
</dbReference>
<feature type="domain" description="FAS1" evidence="9">
    <location>
        <begin position="206"/>
        <end position="352"/>
    </location>
</feature>
<keyword evidence="4" id="KW-0336">GPI-anchor</keyword>
<dbReference type="InterPro" id="IPR000782">
    <property type="entry name" value="FAS1_domain"/>
</dbReference>
<dbReference type="PROSITE" id="PS50213">
    <property type="entry name" value="FAS1"/>
    <property type="match status" value="2"/>
</dbReference>
<accession>A0A5N5J786</accession>
<reference evidence="11" key="1">
    <citation type="journal article" date="2019" name="Gigascience">
        <title>De novo genome assembly of the endangered Acer yangbiense, a plant species with extremely small populations endemic to Yunnan Province, China.</title>
        <authorList>
            <person name="Yang J."/>
            <person name="Wariss H.M."/>
            <person name="Tao L."/>
            <person name="Zhang R."/>
            <person name="Yun Q."/>
            <person name="Hollingsworth P."/>
            <person name="Dao Z."/>
            <person name="Luo G."/>
            <person name="Guo H."/>
            <person name="Ma Y."/>
            <person name="Sun W."/>
        </authorList>
    </citation>
    <scope>NUCLEOTIDE SEQUENCE [LARGE SCALE GENOMIC DNA]</scope>
    <source>
        <strain evidence="11">cv. br00</strain>
    </source>
</reference>
<keyword evidence="7" id="KW-0449">Lipoprotein</keyword>
<evidence type="ECO:0000256" key="3">
    <source>
        <dbReference type="ARBA" id="ARBA00022475"/>
    </source>
</evidence>
<protein>
    <recommendedName>
        <fullName evidence="9">FAS1 domain-containing protein</fullName>
    </recommendedName>
</protein>
<organism evidence="10 11">
    <name type="scientific">Salix brachista</name>
    <dbReference type="NCBI Taxonomy" id="2182728"/>
    <lineage>
        <taxon>Eukaryota</taxon>
        <taxon>Viridiplantae</taxon>
        <taxon>Streptophyta</taxon>
        <taxon>Embryophyta</taxon>
        <taxon>Tracheophyta</taxon>
        <taxon>Spermatophyta</taxon>
        <taxon>Magnoliopsida</taxon>
        <taxon>eudicotyledons</taxon>
        <taxon>Gunneridae</taxon>
        <taxon>Pentapetalae</taxon>
        <taxon>rosids</taxon>
        <taxon>fabids</taxon>
        <taxon>Malpighiales</taxon>
        <taxon>Salicaceae</taxon>
        <taxon>Saliceae</taxon>
        <taxon>Salix</taxon>
    </lineage>
</organism>
<evidence type="ECO:0000259" key="9">
    <source>
        <dbReference type="PROSITE" id="PS50213"/>
    </source>
</evidence>
<comment type="caution">
    <text evidence="10">The sequence shown here is derived from an EMBL/GenBank/DDBJ whole genome shotgun (WGS) entry which is preliminary data.</text>
</comment>
<dbReference type="GO" id="GO:0009738">
    <property type="term" value="P:abscisic acid-activated signaling pathway"/>
    <property type="evidence" value="ECO:0007669"/>
    <property type="project" value="TreeGrafter"/>
</dbReference>
<dbReference type="Proteomes" id="UP000326939">
    <property type="component" value="Chromosome 18"/>
</dbReference>
<dbReference type="GO" id="GO:0009825">
    <property type="term" value="P:multidimensional cell growth"/>
    <property type="evidence" value="ECO:0007669"/>
    <property type="project" value="TreeGrafter"/>
</dbReference>
<dbReference type="Gene3D" id="2.30.180.10">
    <property type="entry name" value="FAS1 domain"/>
    <property type="match status" value="2"/>
</dbReference>
<evidence type="ECO:0000256" key="1">
    <source>
        <dbReference type="ARBA" id="ARBA00004609"/>
    </source>
</evidence>
<evidence type="ECO:0000256" key="4">
    <source>
        <dbReference type="ARBA" id="ARBA00022622"/>
    </source>
</evidence>
<dbReference type="SUPFAM" id="SSF82153">
    <property type="entry name" value="FAS1 domain"/>
    <property type="match status" value="2"/>
</dbReference>
<proteinExistence type="inferred from homology"/>
<keyword evidence="5" id="KW-0732">Signal</keyword>
<keyword evidence="3" id="KW-1003">Cell membrane</keyword>
<dbReference type="InterPro" id="IPR033254">
    <property type="entry name" value="Plant_FLA"/>
</dbReference>
<evidence type="ECO:0000256" key="7">
    <source>
        <dbReference type="ARBA" id="ARBA00023288"/>
    </source>
</evidence>
<keyword evidence="6" id="KW-0472">Membrane</keyword>
<dbReference type="FunFam" id="2.30.180.10:FF:000022">
    <property type="entry name" value="fasciclin-like arabinogalactan protein 4"/>
    <property type="match status" value="1"/>
</dbReference>
<evidence type="ECO:0000256" key="2">
    <source>
        <dbReference type="ARBA" id="ARBA00007843"/>
    </source>
</evidence>
<dbReference type="FunFam" id="2.30.180.10:FF:000013">
    <property type="entry name" value="Fasciclin-like arabinogalactan protein 4"/>
    <property type="match status" value="1"/>
</dbReference>
<keyword evidence="4" id="KW-0325">Glycoprotein</keyword>
<evidence type="ECO:0000256" key="6">
    <source>
        <dbReference type="ARBA" id="ARBA00023136"/>
    </source>
</evidence>
<evidence type="ECO:0000256" key="8">
    <source>
        <dbReference type="SAM" id="MobiDB-lite"/>
    </source>
</evidence>
<evidence type="ECO:0000313" key="11">
    <source>
        <dbReference type="Proteomes" id="UP000326939"/>
    </source>
</evidence>
<evidence type="ECO:0000256" key="5">
    <source>
        <dbReference type="ARBA" id="ARBA00022729"/>
    </source>
</evidence>
<dbReference type="SMART" id="SM00554">
    <property type="entry name" value="FAS1"/>
    <property type="match status" value="2"/>
</dbReference>
<dbReference type="Pfam" id="PF02469">
    <property type="entry name" value="Fasciclin"/>
    <property type="match status" value="2"/>
</dbReference>
<dbReference type="AlphaFoldDB" id="A0A5N5J786"/>
<dbReference type="GO" id="GO:0048354">
    <property type="term" value="P:mucilage biosynthetic process involved in seed coat development"/>
    <property type="evidence" value="ECO:0007669"/>
    <property type="project" value="TreeGrafter"/>
</dbReference>
<evidence type="ECO:0000313" key="10">
    <source>
        <dbReference type="EMBL" id="KAB5514436.1"/>
    </source>
</evidence>
<dbReference type="EMBL" id="VDCV01000018">
    <property type="protein sequence ID" value="KAB5514436.1"/>
    <property type="molecule type" value="Genomic_DNA"/>
</dbReference>
<keyword evidence="11" id="KW-1185">Reference proteome</keyword>
<dbReference type="GO" id="GO:0005886">
    <property type="term" value="C:plasma membrane"/>
    <property type="evidence" value="ECO:0007669"/>
    <property type="project" value="UniProtKB-SubCell"/>
</dbReference>
<feature type="region of interest" description="Disordered" evidence="8">
    <location>
        <begin position="365"/>
        <end position="394"/>
    </location>
</feature>
<comment type="similarity">
    <text evidence="2">Belongs to the fasciclin-like AGP family.</text>
</comment>